<sequence>MSFEIYGPDPTVLDTSGRKPHVLIIGAGLAGLTLGIMLQKAGIPFDIFEKLPEARAVGSALFLAPQVHPILEDLGIFDQYLHHSNLCTTINFFNQDIQPESKLDFQLYNELTTCEGRVIPHEKLHAILLSQIPSSRIHTSKRLLWFTQGENGVQVRFSDSKTFDGDILYPSNPIFGSDGVAIETITTQVRDFLIPCPLKANIGISNSHGDSNKTKVTMGDLIDKTPRDKIAKVVVEGRMFETWYYCRTILIGDDKKGASNGGGGSARGLKAPSGSTVSLDDEKDDEDDEKGIVKAVRSISFEDDDRDEDDLEGDYDDEDGDYDDDGDDESRDGKSSTSSDQQLTTIIAVSPDNYSTTKNHKQTLEK</sequence>
<dbReference type="InterPro" id="IPR050562">
    <property type="entry name" value="FAD_mOase_fung"/>
</dbReference>
<organism evidence="8 9">
    <name type="scientific">Linnemannia hyalina</name>
    <dbReference type="NCBI Taxonomy" id="64524"/>
    <lineage>
        <taxon>Eukaryota</taxon>
        <taxon>Fungi</taxon>
        <taxon>Fungi incertae sedis</taxon>
        <taxon>Mucoromycota</taxon>
        <taxon>Mortierellomycotina</taxon>
        <taxon>Mortierellomycetes</taxon>
        <taxon>Mortierellales</taxon>
        <taxon>Mortierellaceae</taxon>
        <taxon>Linnemannia</taxon>
    </lineage>
</organism>
<keyword evidence="3" id="KW-0274">FAD</keyword>
<feature type="compositionally biased region" description="Acidic residues" evidence="5">
    <location>
        <begin position="279"/>
        <end position="289"/>
    </location>
</feature>
<feature type="transmembrane region" description="Helical" evidence="6">
    <location>
        <begin position="20"/>
        <end position="38"/>
    </location>
</feature>
<feature type="domain" description="FAD-binding" evidence="7">
    <location>
        <begin position="21"/>
        <end position="162"/>
    </location>
</feature>
<comment type="similarity">
    <text evidence="1">Belongs to the paxM FAD-dependent monooxygenase family.</text>
</comment>
<evidence type="ECO:0000256" key="1">
    <source>
        <dbReference type="ARBA" id="ARBA00007992"/>
    </source>
</evidence>
<dbReference type="OrthoDB" id="655030at2759"/>
<evidence type="ECO:0000259" key="7">
    <source>
        <dbReference type="Pfam" id="PF01494"/>
    </source>
</evidence>
<evidence type="ECO:0000313" key="9">
    <source>
        <dbReference type="Proteomes" id="UP000707451"/>
    </source>
</evidence>
<comment type="caution">
    <text evidence="8">The sequence shown here is derived from an EMBL/GenBank/DDBJ whole genome shotgun (WGS) entry which is preliminary data.</text>
</comment>
<keyword evidence="2" id="KW-0285">Flavoprotein</keyword>
<dbReference type="Pfam" id="PF01494">
    <property type="entry name" value="FAD_binding_3"/>
    <property type="match status" value="1"/>
</dbReference>
<keyword evidence="4" id="KW-0560">Oxidoreductase</keyword>
<dbReference type="InterPro" id="IPR002938">
    <property type="entry name" value="FAD-bd"/>
</dbReference>
<evidence type="ECO:0000256" key="3">
    <source>
        <dbReference type="ARBA" id="ARBA00022827"/>
    </source>
</evidence>
<evidence type="ECO:0000313" key="8">
    <source>
        <dbReference type="EMBL" id="KAG9063333.1"/>
    </source>
</evidence>
<gene>
    <name evidence="8" type="ORF">KI688_004215</name>
</gene>
<dbReference type="InterPro" id="IPR036188">
    <property type="entry name" value="FAD/NAD-bd_sf"/>
</dbReference>
<dbReference type="AlphaFoldDB" id="A0A9P7XMP9"/>
<accession>A0A9P7XMP9</accession>
<evidence type="ECO:0000256" key="5">
    <source>
        <dbReference type="SAM" id="MobiDB-lite"/>
    </source>
</evidence>
<dbReference type="EMBL" id="JAHRHY010000016">
    <property type="protein sequence ID" value="KAG9063333.1"/>
    <property type="molecule type" value="Genomic_DNA"/>
</dbReference>
<dbReference type="Gene3D" id="3.50.50.60">
    <property type="entry name" value="FAD/NAD(P)-binding domain"/>
    <property type="match status" value="1"/>
</dbReference>
<dbReference type="PANTHER" id="PTHR47356:SF2">
    <property type="entry name" value="FAD-BINDING DOMAIN-CONTAINING PROTEIN-RELATED"/>
    <property type="match status" value="1"/>
</dbReference>
<keyword evidence="9" id="KW-1185">Reference proteome</keyword>
<dbReference type="GO" id="GO:0004497">
    <property type="term" value="F:monooxygenase activity"/>
    <property type="evidence" value="ECO:0007669"/>
    <property type="project" value="InterPro"/>
</dbReference>
<dbReference type="SUPFAM" id="SSF51905">
    <property type="entry name" value="FAD/NAD(P)-binding domain"/>
    <property type="match status" value="1"/>
</dbReference>
<feature type="compositionally biased region" description="Polar residues" evidence="5">
    <location>
        <begin position="335"/>
        <end position="357"/>
    </location>
</feature>
<keyword evidence="6" id="KW-1133">Transmembrane helix</keyword>
<feature type="compositionally biased region" description="Acidic residues" evidence="5">
    <location>
        <begin position="301"/>
        <end position="330"/>
    </location>
</feature>
<protein>
    <recommendedName>
        <fullName evidence="7">FAD-binding domain-containing protein</fullName>
    </recommendedName>
</protein>
<name>A0A9P7XMP9_9FUNG</name>
<proteinExistence type="inferred from homology"/>
<keyword evidence="6" id="KW-0812">Transmembrane</keyword>
<evidence type="ECO:0000256" key="4">
    <source>
        <dbReference type="ARBA" id="ARBA00023002"/>
    </source>
</evidence>
<reference evidence="8" key="1">
    <citation type="submission" date="2021-06" db="EMBL/GenBank/DDBJ databases">
        <title>Genome Sequence of Mortierella hyaline Strain SCG-10, a Cold-Adapted, Nitrate-Reducing Fungus Isolated from Soil in Minnesota, USA.</title>
        <authorList>
            <person name="Aldossari N."/>
        </authorList>
    </citation>
    <scope>NUCLEOTIDE SEQUENCE</scope>
    <source>
        <strain evidence="8">SCG-10</strain>
    </source>
</reference>
<keyword evidence="6" id="KW-0472">Membrane</keyword>
<evidence type="ECO:0000256" key="2">
    <source>
        <dbReference type="ARBA" id="ARBA00022630"/>
    </source>
</evidence>
<dbReference type="Proteomes" id="UP000707451">
    <property type="component" value="Unassembled WGS sequence"/>
</dbReference>
<dbReference type="PANTHER" id="PTHR47356">
    <property type="entry name" value="FAD-DEPENDENT MONOOXYGENASE ASQG-RELATED"/>
    <property type="match status" value="1"/>
</dbReference>
<evidence type="ECO:0000256" key="6">
    <source>
        <dbReference type="SAM" id="Phobius"/>
    </source>
</evidence>
<dbReference type="GO" id="GO:0071949">
    <property type="term" value="F:FAD binding"/>
    <property type="evidence" value="ECO:0007669"/>
    <property type="project" value="InterPro"/>
</dbReference>
<feature type="region of interest" description="Disordered" evidence="5">
    <location>
        <begin position="257"/>
        <end position="366"/>
    </location>
</feature>